<evidence type="ECO:0000313" key="2">
    <source>
        <dbReference type="Proteomes" id="UP000281391"/>
    </source>
</evidence>
<protein>
    <submittedName>
        <fullName evidence="1">Uncharacterized protein</fullName>
    </submittedName>
</protein>
<dbReference type="EMBL" id="LR134117">
    <property type="protein sequence ID" value="VDZ60541.1"/>
    <property type="molecule type" value="Genomic_DNA"/>
</dbReference>
<dbReference type="Proteomes" id="UP000281391">
    <property type="component" value="Chromosome"/>
</dbReference>
<organism evidence="1 2">
    <name type="scientific">Serratia odorifera</name>
    <dbReference type="NCBI Taxonomy" id="618"/>
    <lineage>
        <taxon>Bacteria</taxon>
        <taxon>Pseudomonadati</taxon>
        <taxon>Pseudomonadota</taxon>
        <taxon>Gammaproteobacteria</taxon>
        <taxon>Enterobacterales</taxon>
        <taxon>Yersiniaceae</taxon>
        <taxon>Serratia</taxon>
    </lineage>
</organism>
<sequence length="249" mass="28367">MIKWLGDVAVDTATGEVLDYQLPPCINDDVSAIAKGVVDELFLNGVYTNAEINKETRGRKPKAIDNPFMSYFAGLHWNEGFGKYDMPYLLDDVIYGACNSHTNNTRIPVNQLIIVMAHLSLLSTQSIQEMLSKRRVIKEEGVLGERYCRSILAACESLIKSMGYYLEIGRLNLSGNTTFIFEIDAKAYHKYRYSPTCSIASRPFTEGEKEYIRRLSTIGMVSRIKNYVHEVNIHTQRWLSKTSDVFRKN</sequence>
<reference evidence="1 2" key="1">
    <citation type="submission" date="2018-12" db="EMBL/GenBank/DDBJ databases">
        <authorList>
            <consortium name="Pathogen Informatics"/>
        </authorList>
    </citation>
    <scope>NUCLEOTIDE SEQUENCE [LARGE SCALE GENOMIC DNA]</scope>
    <source>
        <strain evidence="1 2">NCTC11214</strain>
    </source>
</reference>
<name>A0A3S4E2P7_SEROD</name>
<dbReference type="RefSeq" id="WP_004960678.1">
    <property type="nucleotide sequence ID" value="NZ_LR134117.1"/>
</dbReference>
<dbReference type="AlphaFoldDB" id="A0A3S4E2P7"/>
<evidence type="ECO:0000313" key="1">
    <source>
        <dbReference type="EMBL" id="VDZ60541.1"/>
    </source>
</evidence>
<dbReference type="KEGG" id="sof:NCTC11214_03447"/>
<proteinExistence type="predicted"/>
<accession>A0A3S4E2P7</accession>
<gene>
    <name evidence="1" type="ORF">NCTC11214_03447</name>
</gene>